<feature type="chain" id="PRO_5043843138" description="GDSL esterase/lipase 1-like" evidence="3">
    <location>
        <begin position="28"/>
        <end position="372"/>
    </location>
</feature>
<feature type="signal peptide" evidence="3">
    <location>
        <begin position="1"/>
        <end position="27"/>
    </location>
</feature>
<evidence type="ECO:0000256" key="1">
    <source>
        <dbReference type="ARBA" id="ARBA00008668"/>
    </source>
</evidence>
<dbReference type="EMBL" id="JACTNZ010000008">
    <property type="protein sequence ID" value="KAG5538023.1"/>
    <property type="molecule type" value="Genomic_DNA"/>
</dbReference>
<gene>
    <name evidence="4" type="ORF">RHGRI_025195</name>
</gene>
<evidence type="ECO:0000313" key="4">
    <source>
        <dbReference type="EMBL" id="KAG5538023.1"/>
    </source>
</evidence>
<dbReference type="InterPro" id="IPR036514">
    <property type="entry name" value="SGNH_hydro_sf"/>
</dbReference>
<dbReference type="InterPro" id="IPR035669">
    <property type="entry name" value="SGNH_plant_lipase-like"/>
</dbReference>
<organism evidence="4 5">
    <name type="scientific">Rhododendron griersonianum</name>
    <dbReference type="NCBI Taxonomy" id="479676"/>
    <lineage>
        <taxon>Eukaryota</taxon>
        <taxon>Viridiplantae</taxon>
        <taxon>Streptophyta</taxon>
        <taxon>Embryophyta</taxon>
        <taxon>Tracheophyta</taxon>
        <taxon>Spermatophyta</taxon>
        <taxon>Magnoliopsida</taxon>
        <taxon>eudicotyledons</taxon>
        <taxon>Gunneridae</taxon>
        <taxon>Pentapetalae</taxon>
        <taxon>asterids</taxon>
        <taxon>Ericales</taxon>
        <taxon>Ericaceae</taxon>
        <taxon>Ericoideae</taxon>
        <taxon>Rhodoreae</taxon>
        <taxon>Rhododendron</taxon>
    </lineage>
</organism>
<dbReference type="Gene3D" id="3.40.50.1110">
    <property type="entry name" value="SGNH hydrolase"/>
    <property type="match status" value="1"/>
</dbReference>
<sequence>MGSNSSFHLYAVIIFLACLDLRGGCRGHISRADKLRKAALFVFGDSLYDPGNNNYINTTNDFQANFRPYGESFFKHPTGRFSDGRLIPDFIAEYAKLPLIPAYLKPGDHQFEYGANFASGGAGALDETHPGLVINLKTQLSYFKNVENMLRQKLGTKDAKQLLHNAVYMFSIGGNDYLSPIGSNSSIYYSYSQAEYVDMVIGNLTTVIKEIYKDGGRKFGLVGSIPYWYLPAVRLLIPRNTSGESIEEVTNLAKLHNKTLAKTLQKLQAQLKGFKYSNFHLYSSFMERIDNPSNYGFKEGKAACCGSGRLRGVYSCGGKREVKKYQLCNNASEYFFFDPYHTTEMAYRQFAELMWSGTPNITGPHNLKSLFE</sequence>
<keyword evidence="2 3" id="KW-0732">Signal</keyword>
<dbReference type="SUPFAM" id="SSF52266">
    <property type="entry name" value="SGNH hydrolase"/>
    <property type="match status" value="1"/>
</dbReference>
<comment type="similarity">
    <text evidence="1">Belongs to the 'GDSL' lipolytic enzyme family.</text>
</comment>
<dbReference type="InterPro" id="IPR001087">
    <property type="entry name" value="GDSL"/>
</dbReference>
<evidence type="ECO:0008006" key="6">
    <source>
        <dbReference type="Google" id="ProtNLM"/>
    </source>
</evidence>
<dbReference type="GO" id="GO:0016298">
    <property type="term" value="F:lipase activity"/>
    <property type="evidence" value="ECO:0007669"/>
    <property type="project" value="TreeGrafter"/>
</dbReference>
<proteinExistence type="inferred from homology"/>
<keyword evidence="5" id="KW-1185">Reference proteome</keyword>
<protein>
    <recommendedName>
        <fullName evidence="6">GDSL esterase/lipase 1-like</fullName>
    </recommendedName>
</protein>
<dbReference type="PANTHER" id="PTHR45966">
    <property type="entry name" value="GDSL-LIKE LIPASE/ACYLHYDROLASE"/>
    <property type="match status" value="1"/>
</dbReference>
<evidence type="ECO:0000313" key="5">
    <source>
        <dbReference type="Proteomes" id="UP000823749"/>
    </source>
</evidence>
<dbReference type="Proteomes" id="UP000823749">
    <property type="component" value="Chromosome 8"/>
</dbReference>
<dbReference type="InterPro" id="IPR044552">
    <property type="entry name" value="GLIP1-5/GLL25"/>
</dbReference>
<evidence type="ECO:0000256" key="3">
    <source>
        <dbReference type="SAM" id="SignalP"/>
    </source>
</evidence>
<accession>A0AAV6JCS4</accession>
<evidence type="ECO:0000256" key="2">
    <source>
        <dbReference type="ARBA" id="ARBA00022729"/>
    </source>
</evidence>
<name>A0AAV6JCS4_9ERIC</name>
<reference evidence="4" key="1">
    <citation type="submission" date="2020-08" db="EMBL/GenBank/DDBJ databases">
        <title>Plant Genome Project.</title>
        <authorList>
            <person name="Zhang R.-G."/>
        </authorList>
    </citation>
    <scope>NUCLEOTIDE SEQUENCE</scope>
    <source>
        <strain evidence="4">WSP0</strain>
        <tissue evidence="4">Leaf</tissue>
    </source>
</reference>
<dbReference type="CDD" id="cd01837">
    <property type="entry name" value="SGNH_plant_lipase_like"/>
    <property type="match status" value="1"/>
</dbReference>
<comment type="caution">
    <text evidence="4">The sequence shown here is derived from an EMBL/GenBank/DDBJ whole genome shotgun (WGS) entry which is preliminary data.</text>
</comment>
<dbReference type="AlphaFoldDB" id="A0AAV6JCS4"/>
<dbReference type="PANTHER" id="PTHR45966:SF1">
    <property type="entry name" value="GDSL ESTERASE_LIPASE 1-RELATED"/>
    <property type="match status" value="1"/>
</dbReference>
<dbReference type="Pfam" id="PF00657">
    <property type="entry name" value="Lipase_GDSL"/>
    <property type="match status" value="1"/>
</dbReference>